<name>A0A8B9U7P8_9AVES</name>
<dbReference type="GO" id="GO:0008284">
    <property type="term" value="P:positive regulation of cell population proliferation"/>
    <property type="evidence" value="ECO:0007669"/>
    <property type="project" value="TreeGrafter"/>
</dbReference>
<evidence type="ECO:0000256" key="6">
    <source>
        <dbReference type="ARBA" id="ARBA00022737"/>
    </source>
</evidence>
<dbReference type="InterPro" id="IPR013783">
    <property type="entry name" value="Ig-like_fold"/>
</dbReference>
<dbReference type="Proteomes" id="UP000694549">
    <property type="component" value="Unplaced"/>
</dbReference>
<dbReference type="InterPro" id="IPR003961">
    <property type="entry name" value="FN3_dom"/>
</dbReference>
<dbReference type="Gene3D" id="2.60.40.10">
    <property type="entry name" value="Immunoglobulins"/>
    <property type="match status" value="3"/>
</dbReference>
<keyword evidence="10" id="KW-0325">Glycoprotein</keyword>
<feature type="domain" description="Fibronectin type-III" evidence="16">
    <location>
        <begin position="391"/>
        <end position="491"/>
    </location>
</feature>
<dbReference type="InterPro" id="IPR050379">
    <property type="entry name" value="Type-I_Cytokine_Rcpt"/>
</dbReference>
<dbReference type="SMART" id="SM00060">
    <property type="entry name" value="FN3"/>
    <property type="match status" value="1"/>
</dbReference>
<organism evidence="17 18">
    <name type="scientific">Anas zonorhyncha</name>
    <name type="common">Eastern spot-billed duck</name>
    <dbReference type="NCBI Taxonomy" id="75864"/>
    <lineage>
        <taxon>Eukaryota</taxon>
        <taxon>Metazoa</taxon>
        <taxon>Chordata</taxon>
        <taxon>Craniata</taxon>
        <taxon>Vertebrata</taxon>
        <taxon>Euteleostomi</taxon>
        <taxon>Archelosauria</taxon>
        <taxon>Archosauria</taxon>
        <taxon>Dinosauria</taxon>
        <taxon>Saurischia</taxon>
        <taxon>Theropoda</taxon>
        <taxon>Coelurosauria</taxon>
        <taxon>Aves</taxon>
        <taxon>Neognathae</taxon>
        <taxon>Galloanserae</taxon>
        <taxon>Anseriformes</taxon>
        <taxon>Anatidae</taxon>
        <taxon>Anatinae</taxon>
        <taxon>Anas</taxon>
    </lineage>
</organism>
<comment type="similarity">
    <text evidence="2">Belongs to the type I cytokine receptor family. Type 3 subfamily.</text>
</comment>
<keyword evidence="3" id="KW-1003">Cell membrane</keyword>
<keyword evidence="7" id="KW-0472">Membrane</keyword>
<protein>
    <recommendedName>
        <fullName evidence="13">Ciliary neurotrophic factor receptor subunit alpha</fullName>
    </recommendedName>
</protein>
<evidence type="ECO:0000256" key="3">
    <source>
        <dbReference type="ARBA" id="ARBA00022475"/>
    </source>
</evidence>
<keyword evidence="5" id="KW-0732">Signal</keyword>
<dbReference type="SUPFAM" id="SSF48726">
    <property type="entry name" value="Immunoglobulin"/>
    <property type="match status" value="1"/>
</dbReference>
<dbReference type="FunFam" id="2.60.40.10:FF:000136">
    <property type="entry name" value="Ciliary neurotrophic factor receptor alpha"/>
    <property type="match status" value="1"/>
</dbReference>
<keyword evidence="11" id="KW-0449">Lipoprotein</keyword>
<dbReference type="GO" id="GO:0019970">
    <property type="term" value="F:interleukin-11 binding"/>
    <property type="evidence" value="ECO:0007669"/>
    <property type="project" value="TreeGrafter"/>
</dbReference>
<dbReference type="FunFam" id="2.60.40.10:FF:000564">
    <property type="entry name" value="Ciliary neurotrophic factor receptor subunit alpha"/>
    <property type="match status" value="1"/>
</dbReference>
<evidence type="ECO:0000313" key="18">
    <source>
        <dbReference type="Proteomes" id="UP000694549"/>
    </source>
</evidence>
<evidence type="ECO:0000256" key="2">
    <source>
        <dbReference type="ARBA" id="ARBA00010890"/>
    </source>
</evidence>
<evidence type="ECO:0000256" key="10">
    <source>
        <dbReference type="ARBA" id="ARBA00023180"/>
    </source>
</evidence>
<evidence type="ECO:0000256" key="12">
    <source>
        <dbReference type="ARBA" id="ARBA00023319"/>
    </source>
</evidence>
<dbReference type="SUPFAM" id="SSF49265">
    <property type="entry name" value="Fibronectin type III"/>
    <property type="match status" value="2"/>
</dbReference>
<dbReference type="GO" id="GO:0097059">
    <property type="term" value="C:CNTFR-CLCF1 complex"/>
    <property type="evidence" value="ECO:0007669"/>
    <property type="project" value="TreeGrafter"/>
</dbReference>
<dbReference type="GO" id="GO:0004897">
    <property type="term" value="F:ciliary neurotrophic factor receptor activity"/>
    <property type="evidence" value="ECO:0007669"/>
    <property type="project" value="TreeGrafter"/>
</dbReference>
<accession>A0A8B9U7P8</accession>
<feature type="domain" description="Ig-like" evidence="15">
    <location>
        <begin position="224"/>
        <end position="274"/>
    </location>
</feature>
<keyword evidence="8" id="KW-1015">Disulfide bond</keyword>
<dbReference type="InterPro" id="IPR003530">
    <property type="entry name" value="Hematopoietin_rcpt_L_F3_CS"/>
</dbReference>
<evidence type="ECO:0000256" key="1">
    <source>
        <dbReference type="ARBA" id="ARBA00004609"/>
    </source>
</evidence>
<reference evidence="17" key="1">
    <citation type="submission" date="2025-08" db="UniProtKB">
        <authorList>
            <consortium name="Ensembl"/>
        </authorList>
    </citation>
    <scope>IDENTIFICATION</scope>
</reference>
<evidence type="ECO:0000256" key="4">
    <source>
        <dbReference type="ARBA" id="ARBA00022622"/>
    </source>
</evidence>
<evidence type="ECO:0000256" key="14">
    <source>
        <dbReference type="SAM" id="MobiDB-lite"/>
    </source>
</evidence>
<proteinExistence type="inferred from homology"/>
<dbReference type="FunFam" id="2.60.40.10:FF:000944">
    <property type="entry name" value="Ciliary neurotrophic factor receptor subunit alpha"/>
    <property type="match status" value="1"/>
</dbReference>
<keyword evidence="9" id="KW-0675">Receptor</keyword>
<dbReference type="InterPro" id="IPR007110">
    <property type="entry name" value="Ig-like_dom"/>
</dbReference>
<reference evidence="17" key="2">
    <citation type="submission" date="2025-09" db="UniProtKB">
        <authorList>
            <consortium name="Ensembl"/>
        </authorList>
    </citation>
    <scope>IDENTIFICATION</scope>
</reference>
<dbReference type="PANTHER" id="PTHR23036:SF21">
    <property type="entry name" value="CILIARY NEUROTROPHIC FACTOR RECEPTOR SUBUNIT ALPHA"/>
    <property type="match status" value="1"/>
</dbReference>
<dbReference type="PANTHER" id="PTHR23036">
    <property type="entry name" value="CYTOKINE RECEPTOR"/>
    <property type="match status" value="1"/>
</dbReference>
<evidence type="ECO:0000256" key="13">
    <source>
        <dbReference type="ARBA" id="ARBA00040625"/>
    </source>
</evidence>
<comment type="subcellular location">
    <subcellularLocation>
        <location evidence="1">Cell membrane</location>
        <topology evidence="1">Lipid-anchor</topology>
        <topology evidence="1">GPI-anchor</topology>
    </subcellularLocation>
</comment>
<dbReference type="SMART" id="SM00408">
    <property type="entry name" value="IGc2"/>
    <property type="match status" value="1"/>
</dbReference>
<keyword evidence="6" id="KW-0677">Repeat</keyword>
<dbReference type="InterPro" id="IPR036179">
    <property type="entry name" value="Ig-like_dom_sf"/>
</dbReference>
<dbReference type="GO" id="GO:0009897">
    <property type="term" value="C:external side of plasma membrane"/>
    <property type="evidence" value="ECO:0007669"/>
    <property type="project" value="TreeGrafter"/>
</dbReference>
<dbReference type="GO" id="GO:0070110">
    <property type="term" value="C:ciliary neurotrophic factor receptor complex"/>
    <property type="evidence" value="ECO:0007669"/>
    <property type="project" value="TreeGrafter"/>
</dbReference>
<evidence type="ECO:0000256" key="7">
    <source>
        <dbReference type="ARBA" id="ARBA00023136"/>
    </source>
</evidence>
<evidence type="ECO:0000256" key="8">
    <source>
        <dbReference type="ARBA" id="ARBA00023157"/>
    </source>
</evidence>
<dbReference type="CDD" id="cd00063">
    <property type="entry name" value="FN3"/>
    <property type="match status" value="1"/>
</dbReference>
<dbReference type="AlphaFoldDB" id="A0A8B9U7P8"/>
<dbReference type="InterPro" id="IPR036116">
    <property type="entry name" value="FN3_sf"/>
</dbReference>
<dbReference type="Ensembl" id="ENSAZOT00000005458.1">
    <property type="protein sequence ID" value="ENSAZOP00000005117.1"/>
    <property type="gene ID" value="ENSAZOG00000003274.1"/>
</dbReference>
<evidence type="ECO:0000259" key="16">
    <source>
        <dbReference type="PROSITE" id="PS50853"/>
    </source>
</evidence>
<evidence type="ECO:0000256" key="5">
    <source>
        <dbReference type="ARBA" id="ARBA00022729"/>
    </source>
</evidence>
<keyword evidence="18" id="KW-1185">Reference proteome</keyword>
<dbReference type="PROSITE" id="PS50853">
    <property type="entry name" value="FN3"/>
    <property type="match status" value="1"/>
</dbReference>
<evidence type="ECO:0000256" key="11">
    <source>
        <dbReference type="ARBA" id="ARBA00023288"/>
    </source>
</evidence>
<dbReference type="PROSITE" id="PS50835">
    <property type="entry name" value="IG_LIKE"/>
    <property type="match status" value="1"/>
</dbReference>
<evidence type="ECO:0000259" key="15">
    <source>
        <dbReference type="PROSITE" id="PS50835"/>
    </source>
</evidence>
<evidence type="ECO:0000256" key="9">
    <source>
        <dbReference type="ARBA" id="ARBA00023170"/>
    </source>
</evidence>
<dbReference type="GO" id="GO:0004921">
    <property type="term" value="F:interleukin-11 receptor activity"/>
    <property type="evidence" value="ECO:0007669"/>
    <property type="project" value="TreeGrafter"/>
</dbReference>
<dbReference type="InterPro" id="IPR003598">
    <property type="entry name" value="Ig_sub2"/>
</dbReference>
<dbReference type="PROSITE" id="PS01354">
    <property type="entry name" value="HEMATOPO_REC_L_F3"/>
    <property type="match status" value="1"/>
</dbReference>
<sequence>MGVQEGVGQGPTGAICVCVCAQVFHFGGTSVLGEGAQGGVCGHSVPRHPRVGSVRVGAWGLCLGEVHVGCARRVRGVLPRVQACTVHPPECVCKGGTCSTPLTPCSASAGQHPRVCAAWRGGGKGAAGPSGAHAKALVERPTRGYGGRKAKLTDLSGEGRPVASTQKDPTDFDEKLGTSPGVWTGGEMANPVPSACCVVLAAVVVVYAQRHSQQDSHIQYERVGADVTMKCGSMDWDAAVTWTANGTDIDDSHLNGSYLILKNVDLTQSGQYSCYEGSSWHLKYQTYLRVGTPPKEPVLMCRSNNYPKGFYCSWHLPSPTYIPNSFNISVIHGTREMVCEKDIFPKNRCHIRYLQLFSTVKYKVTLTVTNALGKNSTSLTFDEFAIVKPDPPESVVAKPVPNNPRRLEVAWQNPSSWPDPESFPLKFFLRYRPLILDQWQHVELSDGTSHTITDAYAGKEYIIQVAAKDNDIGTWSDWSVAVHATPWTEEPKHLTTEAQITGKTPKWHKIPGVLAMETPQPCGSHAFSPSAAPAAGQAVSHKVLTQLACLWHPPHRDAPSSTAKLGIYYYSLERCPPTPLLLQSYLSPPHLRPRTMARSDAN</sequence>
<evidence type="ECO:0000313" key="17">
    <source>
        <dbReference type="Ensembl" id="ENSAZOP00000005117.1"/>
    </source>
</evidence>
<feature type="region of interest" description="Disordered" evidence="14">
    <location>
        <begin position="147"/>
        <end position="175"/>
    </location>
</feature>
<keyword evidence="12" id="KW-0393">Immunoglobulin domain</keyword>
<keyword evidence="4" id="KW-0336">GPI-anchor</keyword>